<sequence>MKFATVVPLLVSTAAAIDVAVVQLFDGPSCNQNSLKPDKVVGVVSTNPFSKNNASACLAIPFNSVKFTSLPPGFACNFFSDTQCQTLAGSLNHKEGCDVLQGASVLCFNADEVNNKFQDSTVSLAVGVKSIGVSQNTGSLFIQGIEQACGDTACDPTSPKSFPYQHFNQNGFTTITLTGSYSNTAQRDYMKAILVSAQQKTLHNLGIDTKGSSEDADLVADQFTFFQIVIRGPDGGIQCQMTATINTTTQPVKQGDCGVVGTLESFALGAIPAVGGLAAKAFDFVCQHS</sequence>
<dbReference type="EMBL" id="JANJQO010000067">
    <property type="protein sequence ID" value="KAJ2982605.1"/>
    <property type="molecule type" value="Genomic_DNA"/>
</dbReference>
<name>A0ACC1NTI0_9HYPO</name>
<protein>
    <submittedName>
        <fullName evidence="1">Uncharacterized protein</fullName>
    </submittedName>
</protein>
<comment type="caution">
    <text evidence="1">The sequence shown here is derived from an EMBL/GenBank/DDBJ whole genome shotgun (WGS) entry which is preliminary data.</text>
</comment>
<gene>
    <name evidence="1" type="ORF">NQ176_g1273</name>
</gene>
<accession>A0ACC1NTI0</accession>
<organism evidence="1 2">
    <name type="scientific">Zarea fungicola</name>
    <dbReference type="NCBI Taxonomy" id="93591"/>
    <lineage>
        <taxon>Eukaryota</taxon>
        <taxon>Fungi</taxon>
        <taxon>Dikarya</taxon>
        <taxon>Ascomycota</taxon>
        <taxon>Pezizomycotina</taxon>
        <taxon>Sordariomycetes</taxon>
        <taxon>Hypocreomycetidae</taxon>
        <taxon>Hypocreales</taxon>
        <taxon>Cordycipitaceae</taxon>
        <taxon>Zarea</taxon>
    </lineage>
</organism>
<dbReference type="Proteomes" id="UP001143910">
    <property type="component" value="Unassembled WGS sequence"/>
</dbReference>
<proteinExistence type="predicted"/>
<reference evidence="1" key="1">
    <citation type="submission" date="2022-08" db="EMBL/GenBank/DDBJ databases">
        <title>Genome Sequence of Lecanicillium fungicola.</title>
        <authorList>
            <person name="Buettner E."/>
        </authorList>
    </citation>
    <scope>NUCLEOTIDE SEQUENCE</scope>
    <source>
        <strain evidence="1">Babe33</strain>
    </source>
</reference>
<evidence type="ECO:0000313" key="2">
    <source>
        <dbReference type="Proteomes" id="UP001143910"/>
    </source>
</evidence>
<keyword evidence="2" id="KW-1185">Reference proteome</keyword>
<evidence type="ECO:0000313" key="1">
    <source>
        <dbReference type="EMBL" id="KAJ2982605.1"/>
    </source>
</evidence>